<reference evidence="2 3" key="1">
    <citation type="journal article" date="2019" name="Nat. Ecol. Evol.">
        <title>Megaphylogeny resolves global patterns of mushroom evolution.</title>
        <authorList>
            <person name="Varga T."/>
            <person name="Krizsan K."/>
            <person name="Foldi C."/>
            <person name="Dima B."/>
            <person name="Sanchez-Garcia M."/>
            <person name="Sanchez-Ramirez S."/>
            <person name="Szollosi G.J."/>
            <person name="Szarkandi J.G."/>
            <person name="Papp V."/>
            <person name="Albert L."/>
            <person name="Andreopoulos W."/>
            <person name="Angelini C."/>
            <person name="Antonin V."/>
            <person name="Barry K.W."/>
            <person name="Bougher N.L."/>
            <person name="Buchanan P."/>
            <person name="Buyck B."/>
            <person name="Bense V."/>
            <person name="Catcheside P."/>
            <person name="Chovatia M."/>
            <person name="Cooper J."/>
            <person name="Damon W."/>
            <person name="Desjardin D."/>
            <person name="Finy P."/>
            <person name="Geml J."/>
            <person name="Haridas S."/>
            <person name="Hughes K."/>
            <person name="Justo A."/>
            <person name="Karasinski D."/>
            <person name="Kautmanova I."/>
            <person name="Kiss B."/>
            <person name="Kocsube S."/>
            <person name="Kotiranta H."/>
            <person name="LaButti K.M."/>
            <person name="Lechner B.E."/>
            <person name="Liimatainen K."/>
            <person name="Lipzen A."/>
            <person name="Lukacs Z."/>
            <person name="Mihaltcheva S."/>
            <person name="Morgado L.N."/>
            <person name="Niskanen T."/>
            <person name="Noordeloos M.E."/>
            <person name="Ohm R.A."/>
            <person name="Ortiz-Santana B."/>
            <person name="Ovrebo C."/>
            <person name="Racz N."/>
            <person name="Riley R."/>
            <person name="Savchenko A."/>
            <person name="Shiryaev A."/>
            <person name="Soop K."/>
            <person name="Spirin V."/>
            <person name="Szebenyi C."/>
            <person name="Tomsovsky M."/>
            <person name="Tulloss R.E."/>
            <person name="Uehling J."/>
            <person name="Grigoriev I.V."/>
            <person name="Vagvolgyi C."/>
            <person name="Papp T."/>
            <person name="Martin F.M."/>
            <person name="Miettinen O."/>
            <person name="Hibbett D.S."/>
            <person name="Nagy L.G."/>
        </authorList>
    </citation>
    <scope>NUCLEOTIDE SEQUENCE [LARGE SCALE GENOMIC DNA]</scope>
    <source>
        <strain evidence="2 3">FP101781</strain>
    </source>
</reference>
<dbReference type="Proteomes" id="UP000298030">
    <property type="component" value="Unassembled WGS sequence"/>
</dbReference>
<comment type="caution">
    <text evidence="2">The sequence shown here is derived from an EMBL/GenBank/DDBJ whole genome shotgun (WGS) entry which is preliminary data.</text>
</comment>
<proteinExistence type="predicted"/>
<protein>
    <submittedName>
        <fullName evidence="2">Uncharacterized protein</fullName>
    </submittedName>
</protein>
<name>A0A4Y7SL66_COPMI</name>
<accession>A0A4Y7SL66</accession>
<gene>
    <name evidence="2" type="ORF">FA13DRAFT_1479528</name>
</gene>
<sequence>MGELGLVGEVRNRISKVRSANPCAYLGPAQKSHRVPHLPNPCSIGTAHQRHKSHSLTTPRPNHVRTSPPRMNPAISSQGAANIPYENRSKQCTAPFVKLEEPNILSIEHAHRPHFLSSPLSSPLCYPFPVLFAIIAHEPFQLTTHWSWTPDVIPAPRYYDPPILPPIGPKP</sequence>
<organism evidence="2 3">
    <name type="scientific">Coprinellus micaceus</name>
    <name type="common">Glistening ink-cap mushroom</name>
    <name type="synonym">Coprinus micaceus</name>
    <dbReference type="NCBI Taxonomy" id="71717"/>
    <lineage>
        <taxon>Eukaryota</taxon>
        <taxon>Fungi</taxon>
        <taxon>Dikarya</taxon>
        <taxon>Basidiomycota</taxon>
        <taxon>Agaricomycotina</taxon>
        <taxon>Agaricomycetes</taxon>
        <taxon>Agaricomycetidae</taxon>
        <taxon>Agaricales</taxon>
        <taxon>Agaricineae</taxon>
        <taxon>Psathyrellaceae</taxon>
        <taxon>Coprinellus</taxon>
    </lineage>
</organism>
<dbReference type="AlphaFoldDB" id="A0A4Y7SL66"/>
<evidence type="ECO:0000313" key="2">
    <source>
        <dbReference type="EMBL" id="TEB22586.1"/>
    </source>
</evidence>
<keyword evidence="3" id="KW-1185">Reference proteome</keyword>
<evidence type="ECO:0000313" key="3">
    <source>
        <dbReference type="Proteomes" id="UP000298030"/>
    </source>
</evidence>
<feature type="region of interest" description="Disordered" evidence="1">
    <location>
        <begin position="46"/>
        <end position="73"/>
    </location>
</feature>
<dbReference type="EMBL" id="QPFP01000089">
    <property type="protein sequence ID" value="TEB22586.1"/>
    <property type="molecule type" value="Genomic_DNA"/>
</dbReference>
<evidence type="ECO:0000256" key="1">
    <source>
        <dbReference type="SAM" id="MobiDB-lite"/>
    </source>
</evidence>